<dbReference type="EMBL" id="JABBXH010000005">
    <property type="protein sequence ID" value="NMP32960.1"/>
    <property type="molecule type" value="Genomic_DNA"/>
</dbReference>
<gene>
    <name evidence="3" type="ORF">HII17_15485</name>
</gene>
<dbReference type="RefSeq" id="WP_169076278.1">
    <property type="nucleotide sequence ID" value="NZ_JABBXH010000005.1"/>
</dbReference>
<feature type="domain" description="Glycosyl transferase family 1" evidence="1">
    <location>
        <begin position="172"/>
        <end position="343"/>
    </location>
</feature>
<sequence>MKSSPLKIAFIAPGSLLHTVKWINGLAADTNLAVTLITQHKIEDKVDDRVNIRYLPFSGGKGYILNALALNKEINRLLPDVINVHYASGYGTLALLSNIKPYILSVWGSDVYEFPFQSKLKYWLIRKSLNNAKRIASTSHAMAKQTRTLIGDRKLPIAITPFGVDLSRFNAKTEPFNSEFITVGVVKRLEYKYGIDLLIDAFAALKSHYRDIDRSFAAKLKLMIVGDGSLENELIVQCDKLNIYEDVEFVGAVNNNQVPDYIDQIDLFVVPSRIESFGVAAIEALACERPCIVANTGGLPEVVINKNTGLVCDYESAESIAQCLIWAIENPQLVVEMGKQGREDVLRKYSQQAAIDIMKKEYIAFYDDYSK</sequence>
<dbReference type="InterPro" id="IPR001296">
    <property type="entry name" value="Glyco_trans_1"/>
</dbReference>
<dbReference type="InterPro" id="IPR028098">
    <property type="entry name" value="Glyco_trans_4-like_N"/>
</dbReference>
<dbReference type="PANTHER" id="PTHR45947">
    <property type="entry name" value="SULFOQUINOVOSYL TRANSFERASE SQD2"/>
    <property type="match status" value="1"/>
</dbReference>
<name>A0A7Y0Q988_9GAMM</name>
<protein>
    <submittedName>
        <fullName evidence="3">Glycosyltransferase family 4 protein</fullName>
    </submittedName>
</protein>
<dbReference type="Pfam" id="PF00534">
    <property type="entry name" value="Glycos_transf_1"/>
    <property type="match status" value="1"/>
</dbReference>
<comment type="caution">
    <text evidence="3">The sequence shown here is derived from an EMBL/GenBank/DDBJ whole genome shotgun (WGS) entry which is preliminary data.</text>
</comment>
<evidence type="ECO:0000313" key="4">
    <source>
        <dbReference type="Proteomes" id="UP000568664"/>
    </source>
</evidence>
<dbReference type="InterPro" id="IPR050194">
    <property type="entry name" value="Glycosyltransferase_grp1"/>
</dbReference>
<evidence type="ECO:0000259" key="1">
    <source>
        <dbReference type="Pfam" id="PF00534"/>
    </source>
</evidence>
<proteinExistence type="predicted"/>
<dbReference type="GO" id="GO:0016757">
    <property type="term" value="F:glycosyltransferase activity"/>
    <property type="evidence" value="ECO:0007669"/>
    <property type="project" value="InterPro"/>
</dbReference>
<dbReference type="Gene3D" id="3.40.50.2000">
    <property type="entry name" value="Glycogen Phosphorylase B"/>
    <property type="match status" value="2"/>
</dbReference>
<dbReference type="PANTHER" id="PTHR45947:SF3">
    <property type="entry name" value="SULFOQUINOVOSYL TRANSFERASE SQD2"/>
    <property type="match status" value="1"/>
</dbReference>
<accession>A0A7Y0Q988</accession>
<evidence type="ECO:0000313" key="3">
    <source>
        <dbReference type="EMBL" id="NMP32960.1"/>
    </source>
</evidence>
<organism evidence="3 4">
    <name type="scientific">Thalassotalea algicola</name>
    <dbReference type="NCBI Taxonomy" id="2716224"/>
    <lineage>
        <taxon>Bacteria</taxon>
        <taxon>Pseudomonadati</taxon>
        <taxon>Pseudomonadota</taxon>
        <taxon>Gammaproteobacteria</taxon>
        <taxon>Alteromonadales</taxon>
        <taxon>Colwelliaceae</taxon>
        <taxon>Thalassotalea</taxon>
    </lineage>
</organism>
<keyword evidence="4" id="KW-1185">Reference proteome</keyword>
<evidence type="ECO:0000259" key="2">
    <source>
        <dbReference type="Pfam" id="PF13477"/>
    </source>
</evidence>
<reference evidence="3 4" key="1">
    <citation type="submission" date="2020-04" db="EMBL/GenBank/DDBJ databases">
        <title>Thalassotalea sp. M1531, isolated from the surface of marine red alga.</title>
        <authorList>
            <person name="Pang L."/>
            <person name="Lu D.-C."/>
        </authorList>
    </citation>
    <scope>NUCLEOTIDE SEQUENCE [LARGE SCALE GENOMIC DNA]</scope>
    <source>
        <strain evidence="3 4">M1531</strain>
    </source>
</reference>
<dbReference type="Pfam" id="PF13477">
    <property type="entry name" value="Glyco_trans_4_2"/>
    <property type="match status" value="1"/>
</dbReference>
<dbReference type="AlphaFoldDB" id="A0A7Y0Q988"/>
<keyword evidence="3" id="KW-0808">Transferase</keyword>
<feature type="domain" description="Glycosyltransferase subfamily 4-like N-terminal" evidence="2">
    <location>
        <begin position="7"/>
        <end position="139"/>
    </location>
</feature>
<dbReference type="SUPFAM" id="SSF53756">
    <property type="entry name" value="UDP-Glycosyltransferase/glycogen phosphorylase"/>
    <property type="match status" value="1"/>
</dbReference>
<dbReference type="Proteomes" id="UP000568664">
    <property type="component" value="Unassembled WGS sequence"/>
</dbReference>